<organism evidence="1 2">
    <name type="scientific">Salmonella enterica subsp. houtenae serovar 50:g,z51:-</name>
    <dbReference type="NCBI Taxonomy" id="1173947"/>
    <lineage>
        <taxon>Bacteria</taxon>
        <taxon>Pseudomonadati</taxon>
        <taxon>Pseudomonadota</taxon>
        <taxon>Gammaproteobacteria</taxon>
        <taxon>Enterobacterales</taxon>
        <taxon>Enterobacteriaceae</taxon>
        <taxon>Salmonella</taxon>
    </lineage>
</organism>
<proteinExistence type="predicted"/>
<name>A0A2K0JD37_SALHO</name>
<evidence type="ECO:0000313" key="1">
    <source>
        <dbReference type="EMBL" id="PNO33193.1"/>
    </source>
</evidence>
<dbReference type="Proteomes" id="UP000236163">
    <property type="component" value="Unassembled WGS sequence"/>
</dbReference>
<evidence type="ECO:0000313" key="2">
    <source>
        <dbReference type="Proteomes" id="UP000236163"/>
    </source>
</evidence>
<dbReference type="EMBL" id="JWSP02000004">
    <property type="protein sequence ID" value="PNO33193.1"/>
    <property type="molecule type" value="Genomic_DNA"/>
</dbReference>
<protein>
    <submittedName>
        <fullName evidence="1">Uncharacterized protein</fullName>
    </submittedName>
</protein>
<reference evidence="2" key="1">
    <citation type="submission" date="2017-12" db="EMBL/GenBank/DDBJ databases">
        <title>FDA dAtabase for Regulatory Grade micrObial Sequences (FDA-ARGOS): Supporting development and validation of Infectious Disease Dx tests.</title>
        <authorList>
            <person name="Sichtig H."/>
            <person name="Tallon L."/>
            <person name="Sadzewicz L."/>
            <person name="Sengamalay N."/>
            <person name="Nagaraj S."/>
            <person name="Vavikolanu K."/>
            <person name="Aluvathingal J."/>
            <person name="Nadendla S."/>
            <person name="Pirone D.C."/>
            <person name="Hoffman M."/>
            <person name="Muruvanda T."/>
            <person name="Allard M."/>
            <person name="Evans P."/>
        </authorList>
    </citation>
    <scope>NUCLEOTIDE SEQUENCE [LARGE SCALE GENOMIC DNA]</scope>
    <source>
        <strain evidence="2">FDAARGOS_55</strain>
    </source>
</reference>
<sequence length="70" mass="8061">MSLTEGSQRLFKFVPDEFVAQLPPRCSTNDFVITMKMKKIQKRGGVAPPKNLLTAQLHRAVFHSRFVMFH</sequence>
<dbReference type="AlphaFoldDB" id="A0A2K0JD37"/>
<comment type="caution">
    <text evidence="1">The sequence shown here is derived from an EMBL/GenBank/DDBJ whole genome shotgun (WGS) entry which is preliminary data.</text>
</comment>
<gene>
    <name evidence="1" type="ORF">RK55_008360</name>
</gene>
<accession>A0A2K0JD37</accession>